<dbReference type="SUPFAM" id="SSF47370">
    <property type="entry name" value="Bromodomain"/>
    <property type="match status" value="2"/>
</dbReference>
<feature type="region of interest" description="Disordered" evidence="3">
    <location>
        <begin position="121"/>
        <end position="172"/>
    </location>
</feature>
<feature type="compositionally biased region" description="Basic residues" evidence="3">
    <location>
        <begin position="607"/>
        <end position="616"/>
    </location>
</feature>
<dbReference type="FunCoup" id="A0A163UZA3">
    <property type="interactions" value="869"/>
</dbReference>
<dbReference type="PANTHER" id="PTHR22880:SF225">
    <property type="entry name" value="BROMODOMAIN-CONTAINING PROTEIN BET-1-RELATED"/>
    <property type="match status" value="1"/>
</dbReference>
<dbReference type="GO" id="GO:0005634">
    <property type="term" value="C:nucleus"/>
    <property type="evidence" value="ECO:0007669"/>
    <property type="project" value="TreeGrafter"/>
</dbReference>
<organism evidence="6">
    <name type="scientific">Absidia glauca</name>
    <name type="common">Pin mould</name>
    <dbReference type="NCBI Taxonomy" id="4829"/>
    <lineage>
        <taxon>Eukaryota</taxon>
        <taxon>Fungi</taxon>
        <taxon>Fungi incertae sedis</taxon>
        <taxon>Mucoromycota</taxon>
        <taxon>Mucoromycotina</taxon>
        <taxon>Mucoromycetes</taxon>
        <taxon>Mucorales</taxon>
        <taxon>Cunninghamellaceae</taxon>
        <taxon>Absidia</taxon>
    </lineage>
</organism>
<feature type="domain" description="NET" evidence="5">
    <location>
        <begin position="529"/>
        <end position="610"/>
    </location>
</feature>
<gene>
    <name evidence="6" type="primary">ABSGL_03343.1 scaffold 4426</name>
</gene>
<dbReference type="InterPro" id="IPR027353">
    <property type="entry name" value="NET_dom"/>
</dbReference>
<dbReference type="SMART" id="SM00297">
    <property type="entry name" value="BROMO"/>
    <property type="match status" value="2"/>
</dbReference>
<dbReference type="PROSITE" id="PS50014">
    <property type="entry name" value="BROMODOMAIN_2"/>
    <property type="match status" value="2"/>
</dbReference>
<dbReference type="PRINTS" id="PR00503">
    <property type="entry name" value="BROMODOMAIN"/>
</dbReference>
<dbReference type="PROSITE" id="PS51525">
    <property type="entry name" value="NET"/>
    <property type="match status" value="1"/>
</dbReference>
<sequence length="641" mass="72020">MIESIVNLYKNLFKPSLSPEQTPQSTTMAATPIPDRQHQQDGLKVHLVEQQKMRFAKDMDIDGEGNEDDDDGNHPDTRMIKNQKMQHTVPATLSPLPSTSPSPTHTAMAPTGISLQSSANVQVGDQQDASALDGSSPHPSALVNPIRHKSSKKSSASPYSFSTSPSPSLKRTDMTLDQIKYCGAIMRNLKKHRDAAPFIHPVDYIKLNIPDYPHIIKRPIDLTTIDKKLKHHDYNHVNQFVDDIRLLFNNCYKFNGPEAPVSMLCQNVEAAFEKSLRQMPPSKQPNESSSPAQQHPATSLPPGITPSFRRITEDNKPLHPPHSSDYLPKRRSGSQNGIKPPSSTNRQLKFCSQVLREMKKIKYRAFSYPFLLPVDAVALNLPDYHTIITHPMDISTIERNLTRGEYNSPQDFESDVRLMFANCYRYNPPTLPIHKMAKDLERIFDEKWKQLPPEPPTRKQDSSSSSDEGSDDAHDERANRIAELERHLASLSQQIATIKSSKRKADRPPAKPPAKQKQRTKKEATKPQRRPSLQRRPDFTFQQKKKLSESINNLAGDQLNTVVGIIQSSMPQLDGGQDEIVLDIDVLNHHTLYQLHDFVSSLPATKRTNKKPTKRGRQGDNASSSETDSDSSSESDESGSE</sequence>
<dbReference type="InterPro" id="IPR050935">
    <property type="entry name" value="Bromo_chromatin_reader"/>
</dbReference>
<feature type="domain" description="Bromo" evidence="4">
    <location>
        <begin position="362"/>
        <end position="434"/>
    </location>
</feature>
<evidence type="ECO:0008006" key="8">
    <source>
        <dbReference type="Google" id="ProtNLM"/>
    </source>
</evidence>
<dbReference type="Pfam" id="PF00439">
    <property type="entry name" value="Bromodomain"/>
    <property type="match status" value="2"/>
</dbReference>
<feature type="region of interest" description="Disordered" evidence="3">
    <location>
        <begin position="277"/>
        <end position="345"/>
    </location>
</feature>
<feature type="domain" description="Bromo" evidence="4">
    <location>
        <begin position="190"/>
        <end position="262"/>
    </location>
</feature>
<feature type="region of interest" description="Disordered" evidence="3">
    <location>
        <begin position="601"/>
        <end position="641"/>
    </location>
</feature>
<dbReference type="Pfam" id="PF17035">
    <property type="entry name" value="BET"/>
    <property type="match status" value="1"/>
</dbReference>
<dbReference type="OMA" id="EQSFAKM"/>
<feature type="compositionally biased region" description="Polar residues" evidence="3">
    <location>
        <begin position="284"/>
        <end position="297"/>
    </location>
</feature>
<evidence type="ECO:0000259" key="5">
    <source>
        <dbReference type="PROSITE" id="PS51525"/>
    </source>
</evidence>
<keyword evidence="7" id="KW-1185">Reference proteome</keyword>
<reference evidence="6" key="1">
    <citation type="submission" date="2016-04" db="EMBL/GenBank/DDBJ databases">
        <authorList>
            <person name="Evans L.H."/>
            <person name="Alamgir A."/>
            <person name="Owens N."/>
            <person name="Weber N.D."/>
            <person name="Virtaneva K."/>
            <person name="Barbian K."/>
            <person name="Babar A."/>
            <person name="Rosenke K."/>
        </authorList>
    </citation>
    <scope>NUCLEOTIDE SEQUENCE [LARGE SCALE GENOMIC DNA]</scope>
    <source>
        <strain evidence="6">CBS 101.48</strain>
    </source>
</reference>
<dbReference type="InterPro" id="IPR036427">
    <property type="entry name" value="Bromodomain-like_sf"/>
</dbReference>
<protein>
    <recommendedName>
        <fullName evidence="8">Bromo domain-containing protein</fullName>
    </recommendedName>
</protein>
<dbReference type="InParanoid" id="A0A163UZA3"/>
<dbReference type="AlphaFoldDB" id="A0A163UZA3"/>
<dbReference type="EMBL" id="LT551959">
    <property type="protein sequence ID" value="SAL97827.1"/>
    <property type="molecule type" value="Genomic_DNA"/>
</dbReference>
<evidence type="ECO:0000259" key="4">
    <source>
        <dbReference type="PROSITE" id="PS50014"/>
    </source>
</evidence>
<evidence type="ECO:0000256" key="3">
    <source>
        <dbReference type="SAM" id="MobiDB-lite"/>
    </source>
</evidence>
<feature type="compositionally biased region" description="Polar residues" evidence="3">
    <location>
        <begin position="333"/>
        <end position="345"/>
    </location>
</feature>
<feature type="region of interest" description="Disordered" evidence="3">
    <location>
        <begin position="448"/>
        <end position="476"/>
    </location>
</feature>
<feature type="region of interest" description="Disordered" evidence="3">
    <location>
        <begin position="498"/>
        <end position="542"/>
    </location>
</feature>
<dbReference type="Gene3D" id="1.20.1270.220">
    <property type="match status" value="1"/>
</dbReference>
<feature type="compositionally biased region" description="Low complexity" evidence="3">
    <location>
        <begin position="153"/>
        <end position="168"/>
    </location>
</feature>
<dbReference type="Gene3D" id="1.20.920.10">
    <property type="entry name" value="Bromodomain-like"/>
    <property type="match status" value="2"/>
</dbReference>
<dbReference type="PANTHER" id="PTHR22880">
    <property type="entry name" value="FALZ-RELATED BROMODOMAIN-CONTAINING PROTEINS"/>
    <property type="match status" value="1"/>
</dbReference>
<dbReference type="OrthoDB" id="784962at2759"/>
<feature type="region of interest" description="Disordered" evidence="3">
    <location>
        <begin position="91"/>
        <end position="110"/>
    </location>
</feature>
<name>A0A163UZA3_ABSGL</name>
<evidence type="ECO:0000256" key="1">
    <source>
        <dbReference type="ARBA" id="ARBA00023117"/>
    </source>
</evidence>
<evidence type="ECO:0000313" key="7">
    <source>
        <dbReference type="Proteomes" id="UP000078561"/>
    </source>
</evidence>
<accession>A0A163UZA3</accession>
<keyword evidence="1 2" id="KW-0103">Bromodomain</keyword>
<dbReference type="InterPro" id="IPR001487">
    <property type="entry name" value="Bromodomain"/>
</dbReference>
<dbReference type="InterPro" id="IPR038336">
    <property type="entry name" value="NET_sf"/>
</dbReference>
<dbReference type="STRING" id="4829.A0A163UZA3"/>
<evidence type="ECO:0000256" key="2">
    <source>
        <dbReference type="PROSITE-ProRule" id="PRU00035"/>
    </source>
</evidence>
<dbReference type="GO" id="GO:0006338">
    <property type="term" value="P:chromatin remodeling"/>
    <property type="evidence" value="ECO:0007669"/>
    <property type="project" value="TreeGrafter"/>
</dbReference>
<evidence type="ECO:0000313" key="6">
    <source>
        <dbReference type="EMBL" id="SAL97827.1"/>
    </source>
</evidence>
<dbReference type="GO" id="GO:0000785">
    <property type="term" value="C:chromatin"/>
    <property type="evidence" value="ECO:0007669"/>
    <property type="project" value="TreeGrafter"/>
</dbReference>
<dbReference type="InterPro" id="IPR018359">
    <property type="entry name" value="Bromodomain_CS"/>
</dbReference>
<dbReference type="PROSITE" id="PS00633">
    <property type="entry name" value="BROMODOMAIN_1"/>
    <property type="match status" value="1"/>
</dbReference>
<feature type="region of interest" description="Disordered" evidence="3">
    <location>
        <begin position="56"/>
        <end position="78"/>
    </location>
</feature>
<dbReference type="Proteomes" id="UP000078561">
    <property type="component" value="Unassembled WGS sequence"/>
</dbReference>
<proteinExistence type="predicted"/>
<feature type="compositionally biased region" description="Acidic residues" evidence="3">
    <location>
        <begin position="61"/>
        <end position="71"/>
    </location>
</feature>
<dbReference type="GO" id="GO:0006355">
    <property type="term" value="P:regulation of DNA-templated transcription"/>
    <property type="evidence" value="ECO:0007669"/>
    <property type="project" value="TreeGrafter"/>
</dbReference>
<feature type="compositionally biased region" description="Acidic residues" evidence="3">
    <location>
        <begin position="627"/>
        <end position="641"/>
    </location>
</feature>